<protein>
    <submittedName>
        <fullName evidence="1">Uncharacterized protein</fullName>
    </submittedName>
</protein>
<dbReference type="Proteomes" id="UP000023152">
    <property type="component" value="Unassembled WGS sequence"/>
</dbReference>
<proteinExistence type="predicted"/>
<sequence>MEKVKNEKVLRQAKTFAFLSFFPFFDPDENQYKSGHLENSYSEIHKDKMYRQSGVKLIDNYKDNNDVSLLSFGSDWKGGNTYTELQLINIKDNVIKSDEDVKKEFESNEHIFKIIWTSFQQPVILKNVKKTDVINFRKLFEQELKHENIAINLQK</sequence>
<keyword evidence="2" id="KW-1185">Reference proteome</keyword>
<reference evidence="1 2" key="1">
    <citation type="journal article" date="2013" name="Curr. Biol.">
        <title>The Genome of the Foraminiferan Reticulomyxa filosa.</title>
        <authorList>
            <person name="Glockner G."/>
            <person name="Hulsmann N."/>
            <person name="Schleicher M."/>
            <person name="Noegel A.A."/>
            <person name="Eichinger L."/>
            <person name="Gallinger C."/>
            <person name="Pawlowski J."/>
            <person name="Sierra R."/>
            <person name="Euteneuer U."/>
            <person name="Pillet L."/>
            <person name="Moustafa A."/>
            <person name="Platzer M."/>
            <person name="Groth M."/>
            <person name="Szafranski K."/>
            <person name="Schliwa M."/>
        </authorList>
    </citation>
    <scope>NUCLEOTIDE SEQUENCE [LARGE SCALE GENOMIC DNA]</scope>
</reference>
<dbReference type="EMBL" id="ASPP01000307">
    <property type="protein sequence ID" value="ETO36774.1"/>
    <property type="molecule type" value="Genomic_DNA"/>
</dbReference>
<name>X6PFD1_RETFI</name>
<dbReference type="AlphaFoldDB" id="X6PFD1"/>
<comment type="caution">
    <text evidence="1">The sequence shown here is derived from an EMBL/GenBank/DDBJ whole genome shotgun (WGS) entry which is preliminary data.</text>
</comment>
<dbReference type="OrthoDB" id="10004338at2759"/>
<accession>X6PFD1</accession>
<evidence type="ECO:0000313" key="2">
    <source>
        <dbReference type="Proteomes" id="UP000023152"/>
    </source>
</evidence>
<organism evidence="1 2">
    <name type="scientific">Reticulomyxa filosa</name>
    <dbReference type="NCBI Taxonomy" id="46433"/>
    <lineage>
        <taxon>Eukaryota</taxon>
        <taxon>Sar</taxon>
        <taxon>Rhizaria</taxon>
        <taxon>Retaria</taxon>
        <taxon>Foraminifera</taxon>
        <taxon>Monothalamids</taxon>
        <taxon>Reticulomyxidae</taxon>
        <taxon>Reticulomyxa</taxon>
    </lineage>
</organism>
<gene>
    <name evidence="1" type="ORF">RFI_00288</name>
</gene>
<evidence type="ECO:0000313" key="1">
    <source>
        <dbReference type="EMBL" id="ETO36774.1"/>
    </source>
</evidence>